<proteinExistence type="predicted"/>
<dbReference type="EMBL" id="WSTA01000011">
    <property type="protein sequence ID" value="MWB97731.1"/>
    <property type="molecule type" value="Genomic_DNA"/>
</dbReference>
<dbReference type="Pfam" id="PF17479">
    <property type="entry name" value="DUF3048_C"/>
    <property type="match status" value="1"/>
</dbReference>
<gene>
    <name evidence="4" type="ORF">GB864_04085</name>
</gene>
<dbReference type="InterPro" id="IPR021416">
    <property type="entry name" value="DUF3048_N"/>
</dbReference>
<dbReference type="AlphaFoldDB" id="A0A6I4NUG3"/>
<dbReference type="PROSITE" id="PS51257">
    <property type="entry name" value="PROKAR_LIPOPROTEIN"/>
    <property type="match status" value="1"/>
</dbReference>
<feature type="domain" description="DUF3048" evidence="3">
    <location>
        <begin position="229"/>
        <end position="338"/>
    </location>
</feature>
<evidence type="ECO:0000256" key="1">
    <source>
        <dbReference type="SAM" id="SignalP"/>
    </source>
</evidence>
<protein>
    <submittedName>
        <fullName evidence="4">DUF3048 domain-containing protein</fullName>
    </submittedName>
</protein>
<sequence length="351" mass="37116">MARGTRSRGFVGLVVVAAVTSALVGCTEEAAPEPTLPPPSIASRPLPTTLPDPIPFAVAPLRGTLVAPASASGPSLAAKIDDHEEARPQLALNRTDLVYEELVEGGLTRYAAVWQSDVPEQVGPVRSIRPMDPDILTPLGGIVAYSGGQERFVEMMQATPLVNLVFDYDDTGLFERADDRPSPHDVILAASVAVERNSELAPPARQFRYGGVDPLADPRFAATPTSRIDLVYSPARFPSWEWDAASGSWLRSQEGAPDADSSGERVRAANVVTLRVAIDWTYGEVPKTELAGSSGEAWVSAGGRTAHGTWSKADQSAPIVLTADGGGELELSPGNTWIQLVPTTGSATFVP</sequence>
<organism evidence="4 5">
    <name type="scientific">Agromyces seonyuensis</name>
    <dbReference type="NCBI Taxonomy" id="2662446"/>
    <lineage>
        <taxon>Bacteria</taxon>
        <taxon>Bacillati</taxon>
        <taxon>Actinomycetota</taxon>
        <taxon>Actinomycetes</taxon>
        <taxon>Micrococcales</taxon>
        <taxon>Microbacteriaceae</taxon>
        <taxon>Agromyces</taxon>
    </lineage>
</organism>
<keyword evidence="1" id="KW-0732">Signal</keyword>
<dbReference type="Proteomes" id="UP000438182">
    <property type="component" value="Unassembled WGS sequence"/>
</dbReference>
<dbReference type="SUPFAM" id="SSF159774">
    <property type="entry name" value="YerB-like"/>
    <property type="match status" value="1"/>
</dbReference>
<evidence type="ECO:0000259" key="3">
    <source>
        <dbReference type="Pfam" id="PF17479"/>
    </source>
</evidence>
<dbReference type="RefSeq" id="WP_160423079.1">
    <property type="nucleotide sequence ID" value="NZ_WSTA01000011.1"/>
</dbReference>
<dbReference type="InterPro" id="IPR035328">
    <property type="entry name" value="DUF3048_C"/>
</dbReference>
<dbReference type="Pfam" id="PF11258">
    <property type="entry name" value="DUF3048"/>
    <property type="match status" value="1"/>
</dbReference>
<name>A0A6I4NUG3_9MICO</name>
<comment type="caution">
    <text evidence="4">The sequence shown here is derived from an EMBL/GenBank/DDBJ whole genome shotgun (WGS) entry which is preliminary data.</text>
</comment>
<keyword evidence="5" id="KW-1185">Reference proteome</keyword>
<feature type="chain" id="PRO_5026122729" evidence="1">
    <location>
        <begin position="31"/>
        <end position="351"/>
    </location>
</feature>
<evidence type="ECO:0000313" key="4">
    <source>
        <dbReference type="EMBL" id="MWB97731.1"/>
    </source>
</evidence>
<accession>A0A6I4NUG3</accession>
<reference evidence="4 5" key="1">
    <citation type="submission" date="2019-12" db="EMBL/GenBank/DDBJ databases">
        <authorList>
            <person name="Kim Y.S."/>
        </authorList>
    </citation>
    <scope>NUCLEOTIDE SEQUENCE [LARGE SCALE GENOMIC DNA]</scope>
    <source>
        <strain evidence="4 5">MMS17-SY077</strain>
    </source>
</reference>
<feature type="signal peptide" evidence="1">
    <location>
        <begin position="1"/>
        <end position="30"/>
    </location>
</feature>
<evidence type="ECO:0000259" key="2">
    <source>
        <dbReference type="Pfam" id="PF11258"/>
    </source>
</evidence>
<dbReference type="Gene3D" id="3.50.90.10">
    <property type="entry name" value="YerB-like"/>
    <property type="match status" value="1"/>
</dbReference>
<dbReference type="InterPro" id="IPR023158">
    <property type="entry name" value="YerB-like_sf"/>
</dbReference>
<evidence type="ECO:0000313" key="5">
    <source>
        <dbReference type="Proteomes" id="UP000438182"/>
    </source>
</evidence>
<feature type="domain" description="DUF3048" evidence="2">
    <location>
        <begin position="72"/>
        <end position="188"/>
    </location>
</feature>